<evidence type="ECO:0000313" key="4">
    <source>
        <dbReference type="Proteomes" id="UP000479526"/>
    </source>
</evidence>
<evidence type="ECO:0000313" key="3">
    <source>
        <dbReference type="EMBL" id="NAS23858.1"/>
    </source>
</evidence>
<proteinExistence type="predicted"/>
<organism evidence="3 4">
    <name type="scientific">Herbidospora solisilvae</name>
    <dbReference type="NCBI Taxonomy" id="2696284"/>
    <lineage>
        <taxon>Bacteria</taxon>
        <taxon>Bacillati</taxon>
        <taxon>Actinomycetota</taxon>
        <taxon>Actinomycetes</taxon>
        <taxon>Streptosporangiales</taxon>
        <taxon>Streptosporangiaceae</taxon>
        <taxon>Herbidospora</taxon>
    </lineage>
</organism>
<sequence>MTDSPVTVRHVTVDYEWALEGKPPGSYNDYEVLSHSDGLSLGIFDEIRSRYATGATGDQPQVTIAFAATRQPDEGISYYVVLALQNEWSGHRDGTNRKIYRTRWYYIPYDRLAGQRISYEALYDAFKDLADTRPPTVAVRAHAPLPPDDGLYGDATSAAALLMTGKHVCVLGADGVPMIERLRFVDEVAALLPYGMRTRLTAATWVSATAGHKIRLSFAKHAAEGTHVVTWRQGAPIPAAEPLAREYAALLSGHRVPPRELVERLAEKTSPISFDETGCLKARNLLEDCALPDAERASRVVPEEPRERDTLPKQPPPLLVPERPPITRLVGSLRMATQDSEVAVRLRELLNAIETRADRMILQSAMLDHNCFEAPFGTFPHPEPRYTEVARAAFTSDTCRTEIADALLRNSATPKQVKSVIRAMRGERSWLQRILPGNVKYVVSGSALAIGLGLFFYSMIGLFAGPEDVAPPVDTATPVVTEVRQSITVHAEQSDRYLADIYAQMLRNQNYHSEVREFTDLNRDRPHLVITASTASYPGYQVLLTPPAVRNTLIFNADKIKADDLPDELNADDGVVAVRTDFSDEDRLKAAYPRLKVTRMSQKDIVGALEKGDVVMAVLPSGLPLTFERSPLLDEVLPSRTIHVLGKDLPPSAEASLTGVSAQLVEEWQTGPAGMDPQESARKSADLLMPPSPALVTVSAPPMATISDDEAGGVPGSVLLFVASILLMVIGLFVFLRTPSYVPRDR</sequence>
<comment type="caution">
    <text evidence="3">The sequence shown here is derived from an EMBL/GenBank/DDBJ whole genome shotgun (WGS) entry which is preliminary data.</text>
</comment>
<keyword evidence="2" id="KW-0812">Transmembrane</keyword>
<keyword evidence="2" id="KW-0472">Membrane</keyword>
<dbReference type="EMBL" id="WXEW01000005">
    <property type="protein sequence ID" value="NAS23858.1"/>
    <property type="molecule type" value="Genomic_DNA"/>
</dbReference>
<feature type="transmembrane region" description="Helical" evidence="2">
    <location>
        <begin position="718"/>
        <end position="736"/>
    </location>
</feature>
<evidence type="ECO:0000256" key="1">
    <source>
        <dbReference type="SAM" id="MobiDB-lite"/>
    </source>
</evidence>
<feature type="region of interest" description="Disordered" evidence="1">
    <location>
        <begin position="296"/>
        <end position="323"/>
    </location>
</feature>
<reference evidence="3 4" key="1">
    <citation type="submission" date="2020-01" db="EMBL/GenBank/DDBJ databases">
        <title>Herbidospora sp. NEAU-GS84 nov., a novel actinomycete isolated from soil.</title>
        <authorList>
            <person name="Han L."/>
        </authorList>
    </citation>
    <scope>NUCLEOTIDE SEQUENCE [LARGE SCALE GENOMIC DNA]</scope>
    <source>
        <strain evidence="3 4">NEAU-GS84</strain>
    </source>
</reference>
<dbReference type="AlphaFoldDB" id="A0A7C9NIF2"/>
<keyword evidence="2" id="KW-1133">Transmembrane helix</keyword>
<dbReference type="RefSeq" id="WP_161481070.1">
    <property type="nucleotide sequence ID" value="NZ_WXEW01000005.1"/>
</dbReference>
<evidence type="ECO:0000256" key="2">
    <source>
        <dbReference type="SAM" id="Phobius"/>
    </source>
</evidence>
<feature type="compositionally biased region" description="Basic and acidic residues" evidence="1">
    <location>
        <begin position="296"/>
        <end position="311"/>
    </location>
</feature>
<gene>
    <name evidence="3" type="ORF">GT755_19435</name>
</gene>
<name>A0A7C9NIF2_9ACTN</name>
<keyword evidence="4" id="KW-1185">Reference proteome</keyword>
<feature type="compositionally biased region" description="Pro residues" evidence="1">
    <location>
        <begin position="313"/>
        <end position="323"/>
    </location>
</feature>
<dbReference type="Proteomes" id="UP000479526">
    <property type="component" value="Unassembled WGS sequence"/>
</dbReference>
<accession>A0A7C9NIF2</accession>
<protein>
    <submittedName>
        <fullName evidence="3">Uncharacterized protein</fullName>
    </submittedName>
</protein>